<dbReference type="Gene3D" id="3.30.710.10">
    <property type="entry name" value="Potassium Channel Kv1.1, Chain A"/>
    <property type="match status" value="1"/>
</dbReference>
<feature type="signal peptide" evidence="2">
    <location>
        <begin position="1"/>
        <end position="17"/>
    </location>
</feature>
<sequence>MRHSVLFENLFFSLRLTLKLFNLGDEIFKPDSNHGKHQRCRRQAPACNTSQRTEEEGKEGTITLKEDDPQVIEAMLHWFYEYDYVTPQNHERPLELDLDVYIAAEKYDLQNLKRLAATKFERRAEHDWRSNRFASAIFEAYNCLPESDRVLKQKIARIVSKHRMDLFHPVKGSETFKVLTVKVPEFGRDVLIASSDTGDDGEREKYRCPTCTKCWYIEKETQYFVCPKGCAGPRTMRNWAQYKEC</sequence>
<name>A0A3M7E2Q2_HORWE</name>
<reference evidence="3 4" key="1">
    <citation type="journal article" date="2018" name="BMC Genomics">
        <title>Genomic evidence for intraspecific hybridization in a clonal and extremely halotolerant yeast.</title>
        <authorList>
            <person name="Gostincar C."/>
            <person name="Stajich J.E."/>
            <person name="Zupancic J."/>
            <person name="Zalar P."/>
            <person name="Gunde-Cimerman N."/>
        </authorList>
    </citation>
    <scope>NUCLEOTIDE SEQUENCE [LARGE SCALE GENOMIC DNA]</scope>
    <source>
        <strain evidence="3 4">EXF-171</strain>
    </source>
</reference>
<evidence type="ECO:0000313" key="3">
    <source>
        <dbReference type="EMBL" id="RMY70506.1"/>
    </source>
</evidence>
<protein>
    <recommendedName>
        <fullName evidence="5">BTB domain-containing protein</fullName>
    </recommendedName>
</protein>
<evidence type="ECO:0000256" key="1">
    <source>
        <dbReference type="SAM" id="MobiDB-lite"/>
    </source>
</evidence>
<dbReference type="PANTHER" id="PTHR47843">
    <property type="entry name" value="BTB DOMAIN-CONTAINING PROTEIN-RELATED"/>
    <property type="match status" value="1"/>
</dbReference>
<dbReference type="EMBL" id="QWIQ01001078">
    <property type="protein sequence ID" value="RMY70506.1"/>
    <property type="molecule type" value="Genomic_DNA"/>
</dbReference>
<accession>A0A3M7E2Q2</accession>
<evidence type="ECO:0000313" key="4">
    <source>
        <dbReference type="Proteomes" id="UP000281468"/>
    </source>
</evidence>
<proteinExistence type="predicted"/>
<organism evidence="3 4">
    <name type="scientific">Hortaea werneckii</name>
    <name type="common">Black yeast</name>
    <name type="synonym">Cladosporium werneckii</name>
    <dbReference type="NCBI Taxonomy" id="91943"/>
    <lineage>
        <taxon>Eukaryota</taxon>
        <taxon>Fungi</taxon>
        <taxon>Dikarya</taxon>
        <taxon>Ascomycota</taxon>
        <taxon>Pezizomycotina</taxon>
        <taxon>Dothideomycetes</taxon>
        <taxon>Dothideomycetidae</taxon>
        <taxon>Mycosphaerellales</taxon>
        <taxon>Teratosphaeriaceae</taxon>
        <taxon>Hortaea</taxon>
    </lineage>
</organism>
<feature type="chain" id="PRO_5018012463" description="BTB domain-containing protein" evidence="2">
    <location>
        <begin position="18"/>
        <end position="245"/>
    </location>
</feature>
<dbReference type="PANTHER" id="PTHR47843:SF5">
    <property type="entry name" value="BTB_POZ DOMAIN PROTEIN"/>
    <property type="match status" value="1"/>
</dbReference>
<keyword evidence="2" id="KW-0732">Signal</keyword>
<comment type="caution">
    <text evidence="3">The sequence shown here is derived from an EMBL/GenBank/DDBJ whole genome shotgun (WGS) entry which is preliminary data.</text>
</comment>
<evidence type="ECO:0008006" key="5">
    <source>
        <dbReference type="Google" id="ProtNLM"/>
    </source>
</evidence>
<dbReference type="VEuPathDB" id="FungiDB:BTJ68_08501"/>
<evidence type="ECO:0000256" key="2">
    <source>
        <dbReference type="SAM" id="SignalP"/>
    </source>
</evidence>
<dbReference type="InterPro" id="IPR011333">
    <property type="entry name" value="SKP1/BTB/POZ_sf"/>
</dbReference>
<dbReference type="AlphaFoldDB" id="A0A3M7E2Q2"/>
<gene>
    <name evidence="3" type="ORF">D0862_14741</name>
</gene>
<feature type="region of interest" description="Disordered" evidence="1">
    <location>
        <begin position="32"/>
        <end position="60"/>
    </location>
</feature>
<dbReference type="Proteomes" id="UP000281468">
    <property type="component" value="Unassembled WGS sequence"/>
</dbReference>